<dbReference type="Proteomes" id="UP000887013">
    <property type="component" value="Unassembled WGS sequence"/>
</dbReference>
<evidence type="ECO:0000256" key="1">
    <source>
        <dbReference type="SAM" id="MobiDB-lite"/>
    </source>
</evidence>
<evidence type="ECO:0000313" key="2">
    <source>
        <dbReference type="EMBL" id="GFT17415.1"/>
    </source>
</evidence>
<name>A0A8X6TI93_NEPPI</name>
<feature type="region of interest" description="Disordered" evidence="1">
    <location>
        <begin position="60"/>
        <end position="80"/>
    </location>
</feature>
<evidence type="ECO:0000313" key="3">
    <source>
        <dbReference type="Proteomes" id="UP000887013"/>
    </source>
</evidence>
<proteinExistence type="predicted"/>
<sequence>MTTTPSECQLVSPGDLLPKRRIPFSAQESSDKSKCISELSRAFLFILMVMAIALRKRPSVKAGNPEELTGPPSARERQGSEYSSAFLISASQHFEGFVQPQFLP</sequence>
<reference evidence="2" key="1">
    <citation type="submission" date="2020-08" db="EMBL/GenBank/DDBJ databases">
        <title>Multicomponent nature underlies the extraordinary mechanical properties of spider dragline silk.</title>
        <authorList>
            <person name="Kono N."/>
            <person name="Nakamura H."/>
            <person name="Mori M."/>
            <person name="Yoshida Y."/>
            <person name="Ohtoshi R."/>
            <person name="Malay A.D."/>
            <person name="Moran D.A.P."/>
            <person name="Tomita M."/>
            <person name="Numata K."/>
            <person name="Arakawa K."/>
        </authorList>
    </citation>
    <scope>NUCLEOTIDE SEQUENCE</scope>
</reference>
<gene>
    <name evidence="2" type="ORF">NPIL_41791</name>
</gene>
<accession>A0A8X6TI93</accession>
<organism evidence="2 3">
    <name type="scientific">Nephila pilipes</name>
    <name type="common">Giant wood spider</name>
    <name type="synonym">Nephila maculata</name>
    <dbReference type="NCBI Taxonomy" id="299642"/>
    <lineage>
        <taxon>Eukaryota</taxon>
        <taxon>Metazoa</taxon>
        <taxon>Ecdysozoa</taxon>
        <taxon>Arthropoda</taxon>
        <taxon>Chelicerata</taxon>
        <taxon>Arachnida</taxon>
        <taxon>Araneae</taxon>
        <taxon>Araneomorphae</taxon>
        <taxon>Entelegynae</taxon>
        <taxon>Araneoidea</taxon>
        <taxon>Nephilidae</taxon>
        <taxon>Nephila</taxon>
    </lineage>
</organism>
<dbReference type="AlphaFoldDB" id="A0A8X6TI93"/>
<keyword evidence="3" id="KW-1185">Reference proteome</keyword>
<comment type="caution">
    <text evidence="2">The sequence shown here is derived from an EMBL/GenBank/DDBJ whole genome shotgun (WGS) entry which is preliminary data.</text>
</comment>
<dbReference type="EMBL" id="BMAW01105002">
    <property type="protein sequence ID" value="GFT17415.1"/>
    <property type="molecule type" value="Genomic_DNA"/>
</dbReference>
<protein>
    <submittedName>
        <fullName evidence="2">Uncharacterized protein</fullName>
    </submittedName>
</protein>